<feature type="transmembrane region" description="Helical" evidence="1">
    <location>
        <begin position="7"/>
        <end position="27"/>
    </location>
</feature>
<dbReference type="EMBL" id="SJSL01000009">
    <property type="protein sequence ID" value="TCC97460.1"/>
    <property type="molecule type" value="Genomic_DNA"/>
</dbReference>
<protein>
    <submittedName>
        <fullName evidence="2">DoxX family protein</fullName>
    </submittedName>
</protein>
<evidence type="ECO:0000313" key="2">
    <source>
        <dbReference type="EMBL" id="TCC97460.1"/>
    </source>
</evidence>
<evidence type="ECO:0000256" key="1">
    <source>
        <dbReference type="SAM" id="Phobius"/>
    </source>
</evidence>
<feature type="transmembrane region" description="Helical" evidence="1">
    <location>
        <begin position="98"/>
        <end position="114"/>
    </location>
</feature>
<keyword evidence="1" id="KW-0812">Transmembrane</keyword>
<feature type="transmembrane region" description="Helical" evidence="1">
    <location>
        <begin position="74"/>
        <end position="92"/>
    </location>
</feature>
<keyword evidence="3" id="KW-1185">Reference proteome</keyword>
<evidence type="ECO:0000313" key="3">
    <source>
        <dbReference type="Proteomes" id="UP000293347"/>
    </source>
</evidence>
<sequence>MKIAVIIVRSLMGLMFLFASVAVLFNLMPQPPIPPGNMKTFNEGIAASGYLMTFIKVTELVCALAFLSGRYVTLATVVIFPIMLNIVFVHAILAPEGLPIAILLLLGNLFLAYYHRENYKSLFIAKSF</sequence>
<proteinExistence type="predicted"/>
<keyword evidence="1" id="KW-0472">Membrane</keyword>
<dbReference type="AlphaFoldDB" id="A0A4R0NB29"/>
<comment type="caution">
    <text evidence="2">The sequence shown here is derived from an EMBL/GenBank/DDBJ whole genome shotgun (WGS) entry which is preliminary data.</text>
</comment>
<dbReference type="Proteomes" id="UP000293347">
    <property type="component" value="Unassembled WGS sequence"/>
</dbReference>
<organism evidence="2 3">
    <name type="scientific">Pedobacter psychroterrae</name>
    <dbReference type="NCBI Taxonomy" id="2530453"/>
    <lineage>
        <taxon>Bacteria</taxon>
        <taxon>Pseudomonadati</taxon>
        <taxon>Bacteroidota</taxon>
        <taxon>Sphingobacteriia</taxon>
        <taxon>Sphingobacteriales</taxon>
        <taxon>Sphingobacteriaceae</taxon>
        <taxon>Pedobacter</taxon>
    </lineage>
</organism>
<reference evidence="2 3" key="1">
    <citation type="submission" date="2019-02" db="EMBL/GenBank/DDBJ databases">
        <title>Pedobacter sp. RP-1-14 sp. nov., isolated from Arctic soil.</title>
        <authorList>
            <person name="Dahal R.H."/>
        </authorList>
    </citation>
    <scope>NUCLEOTIDE SEQUENCE [LARGE SCALE GENOMIC DNA]</scope>
    <source>
        <strain evidence="2 3">RP-1-14</strain>
    </source>
</reference>
<name>A0A4R0NB29_9SPHI</name>
<dbReference type="RefSeq" id="WP_131597994.1">
    <property type="nucleotide sequence ID" value="NZ_SJSL01000009.1"/>
</dbReference>
<keyword evidence="1" id="KW-1133">Transmembrane helix</keyword>
<feature type="transmembrane region" description="Helical" evidence="1">
    <location>
        <begin position="47"/>
        <end position="67"/>
    </location>
</feature>
<gene>
    <name evidence="2" type="ORF">EZ437_20450</name>
</gene>
<dbReference type="OrthoDB" id="8161897at2"/>
<accession>A0A4R0NB29</accession>